<name>A0ABD2BA15_VESSQ</name>
<feature type="compositionally biased region" description="Acidic residues" evidence="2">
    <location>
        <begin position="185"/>
        <end position="212"/>
    </location>
</feature>
<keyword evidence="4" id="KW-1185">Reference proteome</keyword>
<keyword evidence="1" id="KW-0175">Coiled coil</keyword>
<organism evidence="3 4">
    <name type="scientific">Vespula squamosa</name>
    <name type="common">Southern yellow jacket</name>
    <name type="synonym">Wasp</name>
    <dbReference type="NCBI Taxonomy" id="30214"/>
    <lineage>
        <taxon>Eukaryota</taxon>
        <taxon>Metazoa</taxon>
        <taxon>Ecdysozoa</taxon>
        <taxon>Arthropoda</taxon>
        <taxon>Hexapoda</taxon>
        <taxon>Insecta</taxon>
        <taxon>Pterygota</taxon>
        <taxon>Neoptera</taxon>
        <taxon>Endopterygota</taxon>
        <taxon>Hymenoptera</taxon>
        <taxon>Apocrita</taxon>
        <taxon>Aculeata</taxon>
        <taxon>Vespoidea</taxon>
        <taxon>Vespidae</taxon>
        <taxon>Vespinae</taxon>
        <taxon>Vespula</taxon>
    </lineage>
</organism>
<feature type="coiled-coil region" evidence="1">
    <location>
        <begin position="253"/>
        <end position="287"/>
    </location>
</feature>
<feature type="region of interest" description="Disordered" evidence="2">
    <location>
        <begin position="185"/>
        <end position="228"/>
    </location>
</feature>
<reference evidence="3 4" key="1">
    <citation type="journal article" date="2024" name="Ann. Entomol. Soc. Am.">
        <title>Genomic analyses of the southern and eastern yellowjacket wasps (Hymenoptera: Vespidae) reveal evolutionary signatures of social life.</title>
        <authorList>
            <person name="Catto M.A."/>
            <person name="Caine P.B."/>
            <person name="Orr S.E."/>
            <person name="Hunt B.G."/>
            <person name="Goodisman M.A.D."/>
        </authorList>
    </citation>
    <scope>NUCLEOTIDE SEQUENCE [LARGE SCALE GENOMIC DNA]</scope>
    <source>
        <strain evidence="3">233</strain>
        <tissue evidence="3">Head and thorax</tissue>
    </source>
</reference>
<accession>A0ABD2BA15</accession>
<proteinExistence type="predicted"/>
<gene>
    <name evidence="3" type="ORF">V1478_005869</name>
</gene>
<evidence type="ECO:0000313" key="4">
    <source>
        <dbReference type="Proteomes" id="UP001607302"/>
    </source>
</evidence>
<sequence length="448" mass="50846">MKTRRLCALNQLHSPKNSTTSVFIHGSDTFSGKSNKKLFDIKRRRLQRGKLQKSNGEHGDVPSIKRDTFASLESLFDIKKPLHLSKLNFVQIQHYKEHFVFENPKSEKHLAGDSIVKTELYPIVFPNTSKQKIDEENSFPNSTSKESGEPNVNSIKIISHLNEKDSLNNIVAQENQINKKMADEVLPEEEENVEETEVDTEQEALKEEDDEFLPPTYPIPSGAGEGVPVEVGRRRESMLSSSPLTEESVMEELKTADERCNIVAGEIKKLKEEMVELTNKKELTDDDTILIQKKQEDLMYKLAEFEQMTRKLQRLLGLTDPTSETFSRMFGLLPYPHTRSVEGAGEEMEIPADEKDIKDGLKPPISPVIEDHFDLPQPEYEEDKLPRVIVCGYTEDEMPKIVIADGDRGGKKECLQNLTGKLTESLTMQEKLVKENAQLEGGKYVSKD</sequence>
<comment type="caution">
    <text evidence="3">The sequence shown here is derived from an EMBL/GenBank/DDBJ whole genome shotgun (WGS) entry which is preliminary data.</text>
</comment>
<dbReference type="Proteomes" id="UP001607302">
    <property type="component" value="Unassembled WGS sequence"/>
</dbReference>
<protein>
    <submittedName>
        <fullName evidence="3">Uncharacterized protein</fullName>
    </submittedName>
</protein>
<feature type="region of interest" description="Disordered" evidence="2">
    <location>
        <begin position="132"/>
        <end position="151"/>
    </location>
</feature>
<feature type="compositionally biased region" description="Polar residues" evidence="2">
    <location>
        <begin position="138"/>
        <end position="151"/>
    </location>
</feature>
<evidence type="ECO:0000256" key="1">
    <source>
        <dbReference type="SAM" id="Coils"/>
    </source>
</evidence>
<evidence type="ECO:0000313" key="3">
    <source>
        <dbReference type="EMBL" id="KAL2729579.1"/>
    </source>
</evidence>
<dbReference type="EMBL" id="JAUDFV010000130">
    <property type="protein sequence ID" value="KAL2729579.1"/>
    <property type="molecule type" value="Genomic_DNA"/>
</dbReference>
<evidence type="ECO:0000256" key="2">
    <source>
        <dbReference type="SAM" id="MobiDB-lite"/>
    </source>
</evidence>
<dbReference type="AlphaFoldDB" id="A0ABD2BA15"/>